<evidence type="ECO:0000313" key="7">
    <source>
        <dbReference type="EMBL" id="GBG05074.1"/>
    </source>
</evidence>
<dbReference type="InterPro" id="IPR005538">
    <property type="entry name" value="LrgA/CidA"/>
</dbReference>
<evidence type="ECO:0000256" key="1">
    <source>
        <dbReference type="ARBA" id="ARBA00004651"/>
    </source>
</evidence>
<name>A0A2Z6T6Z1_9LACO</name>
<proteinExistence type="predicted"/>
<evidence type="ECO:0000256" key="5">
    <source>
        <dbReference type="ARBA" id="ARBA00023136"/>
    </source>
</evidence>
<feature type="transmembrane region" description="Helical" evidence="6">
    <location>
        <begin position="43"/>
        <end position="64"/>
    </location>
</feature>
<evidence type="ECO:0000313" key="8">
    <source>
        <dbReference type="Proteomes" id="UP000257317"/>
    </source>
</evidence>
<feature type="transmembrane region" description="Helical" evidence="6">
    <location>
        <begin position="76"/>
        <end position="94"/>
    </location>
</feature>
<organism evidence="7 8">
    <name type="scientific">Lactobacillus rodentium</name>
    <dbReference type="NCBI Taxonomy" id="947835"/>
    <lineage>
        <taxon>Bacteria</taxon>
        <taxon>Bacillati</taxon>
        <taxon>Bacillota</taxon>
        <taxon>Bacilli</taxon>
        <taxon>Lactobacillales</taxon>
        <taxon>Lactobacillaceae</taxon>
        <taxon>Lactobacillus</taxon>
    </lineage>
</organism>
<evidence type="ECO:0000256" key="2">
    <source>
        <dbReference type="ARBA" id="ARBA00022475"/>
    </source>
</evidence>
<dbReference type="PANTHER" id="PTHR33931">
    <property type="entry name" value="HOLIN-LIKE PROTEIN CIDA-RELATED"/>
    <property type="match status" value="1"/>
</dbReference>
<keyword evidence="3 6" id="KW-0812">Transmembrane</keyword>
<dbReference type="PANTHER" id="PTHR33931:SF2">
    <property type="entry name" value="HOLIN-LIKE PROTEIN CIDA"/>
    <property type="match status" value="1"/>
</dbReference>
<dbReference type="EMBL" id="BFBY01000006">
    <property type="protein sequence ID" value="GBG05074.1"/>
    <property type="molecule type" value="Genomic_DNA"/>
</dbReference>
<feature type="transmembrane region" description="Helical" evidence="6">
    <location>
        <begin position="106"/>
        <end position="128"/>
    </location>
</feature>
<keyword evidence="4 6" id="KW-1133">Transmembrane helix</keyword>
<evidence type="ECO:0000256" key="3">
    <source>
        <dbReference type="ARBA" id="ARBA00022692"/>
    </source>
</evidence>
<keyword evidence="8" id="KW-1185">Reference proteome</keyword>
<sequence length="147" mass="16390">MNNDKKEKKENKESSAPRMLVQWGIFGVILFFAQIISDLFPKSFVVPAPLMGMIILYILLVTHIVKLPMVEKAGDAMLSILPFLFIPSGIQLIDHMDIIKKEGIKVFIIAIVSTIIILASIAYVGALVMNIHKKIKGKAENEKEGEK</sequence>
<evidence type="ECO:0000256" key="6">
    <source>
        <dbReference type="SAM" id="Phobius"/>
    </source>
</evidence>
<feature type="transmembrane region" description="Helical" evidence="6">
    <location>
        <begin position="20"/>
        <end position="37"/>
    </location>
</feature>
<protein>
    <submittedName>
        <fullName evidence="7">Antiholin-like protein LrgA</fullName>
    </submittedName>
</protein>
<keyword evidence="5 6" id="KW-0472">Membrane</keyword>
<gene>
    <name evidence="7" type="primary">lrgA</name>
    <name evidence="7" type="ORF">LrDSM24759_09880</name>
</gene>
<accession>A0A2Z6T6Z1</accession>
<dbReference type="GO" id="GO:0005886">
    <property type="term" value="C:plasma membrane"/>
    <property type="evidence" value="ECO:0007669"/>
    <property type="project" value="UniProtKB-SubCell"/>
</dbReference>
<dbReference type="AlphaFoldDB" id="A0A2Z6T6Z1"/>
<dbReference type="Pfam" id="PF03788">
    <property type="entry name" value="LrgA"/>
    <property type="match status" value="1"/>
</dbReference>
<comment type="subcellular location">
    <subcellularLocation>
        <location evidence="1">Cell membrane</location>
        <topology evidence="1">Multi-pass membrane protein</topology>
    </subcellularLocation>
</comment>
<keyword evidence="2" id="KW-1003">Cell membrane</keyword>
<dbReference type="Proteomes" id="UP000257317">
    <property type="component" value="Unassembled WGS sequence"/>
</dbReference>
<dbReference type="RefSeq" id="WP_117118400.1">
    <property type="nucleotide sequence ID" value="NZ_BFBY01000006.1"/>
</dbReference>
<reference evidence="8" key="1">
    <citation type="submission" date="2018-03" db="EMBL/GenBank/DDBJ databases">
        <title>New taxa in the Lactobacillus gasseri group.</title>
        <authorList>
            <person name="Tanizawa Y."/>
            <person name="Tohno M."/>
            <person name="Endo A."/>
            <person name="Arita M."/>
        </authorList>
    </citation>
    <scope>NUCLEOTIDE SEQUENCE [LARGE SCALE GENOMIC DNA]</scope>
    <source>
        <strain evidence="8">DSM 24759</strain>
    </source>
</reference>
<comment type="caution">
    <text evidence="7">The sequence shown here is derived from an EMBL/GenBank/DDBJ whole genome shotgun (WGS) entry which is preliminary data.</text>
</comment>
<evidence type="ECO:0000256" key="4">
    <source>
        <dbReference type="ARBA" id="ARBA00022989"/>
    </source>
</evidence>
<dbReference type="OrthoDB" id="3176438at2"/>